<sequence length="422" mass="46938">MKIHADSSSLKIPLCFIITGILEMAAFFIAAILLLPDLPVTAPRTPYGWGLTHLFVLGWASMIAMGAVYQLVPVVLNQSLFSQKMGMFHYAIYLISHAGLIFGFFFFHPRWIAVFGTLLFLAILLFVLNIGITLLRARQWNPVTLHAGSALVYLILAAFSGMFMGFDFILGKLGVSHDQLLYTHIWLGVAGWFGNLIIGFSYKLLPMFSISHSHPVQWQNRTLFLFNLAVAGGALSNLTGIGLWSRFSIMLLAVAFCLYVYALHQIRQSGIKKNPGAGILFTLRVNLLAALCLLGIAVCSFFVSQPAFFILTIWTGLWGWVFLTIIGYLSKIVPFLWWTFQYGNQVGKNKVPLLSEMIQEQKLKRALHVAGFAFLTTVPGMVTSSAFLFQAGFLLFSLSSLYAISIIGNVFTFRSKEEKACV</sequence>
<dbReference type="EMBL" id="JAECVW010000008">
    <property type="protein sequence ID" value="MBH8596029.1"/>
    <property type="molecule type" value="Genomic_DNA"/>
</dbReference>
<feature type="transmembrane region" description="Helical" evidence="1">
    <location>
        <begin position="54"/>
        <end position="76"/>
    </location>
</feature>
<dbReference type="Gene3D" id="1.20.210.10">
    <property type="entry name" value="Cytochrome c oxidase-like, subunit I domain"/>
    <property type="match status" value="1"/>
</dbReference>
<feature type="transmembrane region" description="Helical" evidence="1">
    <location>
        <begin position="12"/>
        <end position="34"/>
    </location>
</feature>
<dbReference type="AlphaFoldDB" id="A0A8I1A737"/>
<name>A0A8I1A737_THEIN</name>
<dbReference type="InterPro" id="IPR036927">
    <property type="entry name" value="Cyt_c_oxase-like_su1_sf"/>
</dbReference>
<feature type="transmembrane region" description="Helical" evidence="1">
    <location>
        <begin position="393"/>
        <end position="413"/>
    </location>
</feature>
<feature type="transmembrane region" description="Helical" evidence="1">
    <location>
        <begin position="285"/>
        <end position="311"/>
    </location>
</feature>
<evidence type="ECO:0000313" key="3">
    <source>
        <dbReference type="Proteomes" id="UP000633619"/>
    </source>
</evidence>
<keyword evidence="3" id="KW-1185">Reference proteome</keyword>
<evidence type="ECO:0000313" key="2">
    <source>
        <dbReference type="EMBL" id="MBH8596029.1"/>
    </source>
</evidence>
<comment type="caution">
    <text evidence="2">The sequence shown here is derived from an EMBL/GenBank/DDBJ whole genome shotgun (WGS) entry which is preliminary data.</text>
</comment>
<feature type="transmembrane region" description="Helical" evidence="1">
    <location>
        <begin position="88"/>
        <end position="107"/>
    </location>
</feature>
<feature type="transmembrane region" description="Helical" evidence="1">
    <location>
        <begin position="113"/>
        <end position="135"/>
    </location>
</feature>
<feature type="transmembrane region" description="Helical" evidence="1">
    <location>
        <begin position="247"/>
        <end position="264"/>
    </location>
</feature>
<accession>A0A8I1A737</accession>
<feature type="transmembrane region" description="Helical" evidence="1">
    <location>
        <begin position="147"/>
        <end position="169"/>
    </location>
</feature>
<dbReference type="Proteomes" id="UP000633619">
    <property type="component" value="Unassembled WGS sequence"/>
</dbReference>
<feature type="transmembrane region" description="Helical" evidence="1">
    <location>
        <begin position="181"/>
        <end position="202"/>
    </location>
</feature>
<dbReference type="RefSeq" id="WP_181732559.1">
    <property type="nucleotide sequence ID" value="NZ_JACEIR010000009.1"/>
</dbReference>
<organism evidence="2 3">
    <name type="scientific">Thermoactinomyces intermedius</name>
    <dbReference type="NCBI Taxonomy" id="2024"/>
    <lineage>
        <taxon>Bacteria</taxon>
        <taxon>Bacillati</taxon>
        <taxon>Bacillota</taxon>
        <taxon>Bacilli</taxon>
        <taxon>Bacillales</taxon>
        <taxon>Thermoactinomycetaceae</taxon>
        <taxon>Thermoactinomyces</taxon>
    </lineage>
</organism>
<keyword evidence="1" id="KW-1133">Transmembrane helix</keyword>
<evidence type="ECO:0000256" key="1">
    <source>
        <dbReference type="SAM" id="Phobius"/>
    </source>
</evidence>
<feature type="transmembrane region" description="Helical" evidence="1">
    <location>
        <begin position="366"/>
        <end position="387"/>
    </location>
</feature>
<feature type="transmembrane region" description="Helical" evidence="1">
    <location>
        <begin position="317"/>
        <end position="340"/>
    </location>
</feature>
<gene>
    <name evidence="2" type="ORF">I8U20_11885</name>
</gene>
<feature type="transmembrane region" description="Helical" evidence="1">
    <location>
        <begin position="223"/>
        <end position="241"/>
    </location>
</feature>
<protein>
    <submittedName>
        <fullName evidence="2">Uncharacterized protein</fullName>
    </submittedName>
</protein>
<reference evidence="2 3" key="1">
    <citation type="submission" date="2020-12" db="EMBL/GenBank/DDBJ databases">
        <title>WGS of Thermoactinomyces spp.</title>
        <authorList>
            <person name="Cheng K."/>
        </authorList>
    </citation>
    <scope>NUCLEOTIDE SEQUENCE [LARGE SCALE GENOMIC DNA]</scope>
    <source>
        <strain evidence="3">CICC 10671\DSM 43846</strain>
    </source>
</reference>
<keyword evidence="1" id="KW-0812">Transmembrane</keyword>
<keyword evidence="1" id="KW-0472">Membrane</keyword>
<dbReference type="SUPFAM" id="SSF81442">
    <property type="entry name" value="Cytochrome c oxidase subunit I-like"/>
    <property type="match status" value="1"/>
</dbReference>
<proteinExistence type="predicted"/>